<accession>A0A9D4II86</accession>
<name>A0A9D4II86_DREPO</name>
<organism evidence="1 2">
    <name type="scientific">Dreissena polymorpha</name>
    <name type="common">Zebra mussel</name>
    <name type="synonym">Mytilus polymorpha</name>
    <dbReference type="NCBI Taxonomy" id="45954"/>
    <lineage>
        <taxon>Eukaryota</taxon>
        <taxon>Metazoa</taxon>
        <taxon>Spiralia</taxon>
        <taxon>Lophotrochozoa</taxon>
        <taxon>Mollusca</taxon>
        <taxon>Bivalvia</taxon>
        <taxon>Autobranchia</taxon>
        <taxon>Heteroconchia</taxon>
        <taxon>Euheterodonta</taxon>
        <taxon>Imparidentia</taxon>
        <taxon>Neoheterodontei</taxon>
        <taxon>Myida</taxon>
        <taxon>Dreissenoidea</taxon>
        <taxon>Dreissenidae</taxon>
        <taxon>Dreissena</taxon>
    </lineage>
</organism>
<dbReference type="AlphaFoldDB" id="A0A9D4II86"/>
<proteinExistence type="predicted"/>
<protein>
    <submittedName>
        <fullName evidence="1">Uncharacterized protein</fullName>
    </submittedName>
</protein>
<reference evidence="1" key="2">
    <citation type="submission" date="2020-11" db="EMBL/GenBank/DDBJ databases">
        <authorList>
            <person name="McCartney M.A."/>
            <person name="Auch B."/>
            <person name="Kono T."/>
            <person name="Mallez S."/>
            <person name="Becker A."/>
            <person name="Gohl D.M."/>
            <person name="Silverstein K.A.T."/>
            <person name="Koren S."/>
            <person name="Bechman K.B."/>
            <person name="Herman A."/>
            <person name="Abrahante J.E."/>
            <person name="Garbe J."/>
        </authorList>
    </citation>
    <scope>NUCLEOTIDE SEQUENCE</scope>
    <source>
        <strain evidence="1">Duluth1</strain>
        <tissue evidence="1">Whole animal</tissue>
    </source>
</reference>
<dbReference type="EMBL" id="JAIWYP010000009">
    <property type="protein sequence ID" value="KAH3775220.1"/>
    <property type="molecule type" value="Genomic_DNA"/>
</dbReference>
<evidence type="ECO:0000313" key="1">
    <source>
        <dbReference type="EMBL" id="KAH3775220.1"/>
    </source>
</evidence>
<keyword evidence="2" id="KW-1185">Reference proteome</keyword>
<comment type="caution">
    <text evidence="1">The sequence shown here is derived from an EMBL/GenBank/DDBJ whole genome shotgun (WGS) entry which is preliminary data.</text>
</comment>
<sequence length="85" mass="9589">MDFLYVRAGMKSPNLSTIYPIRCNIHATYLKDAGVQLLSKKIERPSSGRKSILVVFFQPGLFQVLAKRRKLGPKLKAARDEGKRA</sequence>
<dbReference type="Proteomes" id="UP000828390">
    <property type="component" value="Unassembled WGS sequence"/>
</dbReference>
<evidence type="ECO:0000313" key="2">
    <source>
        <dbReference type="Proteomes" id="UP000828390"/>
    </source>
</evidence>
<gene>
    <name evidence="1" type="ORF">DPMN_176619</name>
</gene>
<reference evidence="1" key="1">
    <citation type="journal article" date="2019" name="bioRxiv">
        <title>The Genome of the Zebra Mussel, Dreissena polymorpha: A Resource for Invasive Species Research.</title>
        <authorList>
            <person name="McCartney M.A."/>
            <person name="Auch B."/>
            <person name="Kono T."/>
            <person name="Mallez S."/>
            <person name="Zhang Y."/>
            <person name="Obille A."/>
            <person name="Becker A."/>
            <person name="Abrahante J.E."/>
            <person name="Garbe J."/>
            <person name="Badalamenti J.P."/>
            <person name="Herman A."/>
            <person name="Mangelson H."/>
            <person name="Liachko I."/>
            <person name="Sullivan S."/>
            <person name="Sone E.D."/>
            <person name="Koren S."/>
            <person name="Silverstein K.A.T."/>
            <person name="Beckman K.B."/>
            <person name="Gohl D.M."/>
        </authorList>
    </citation>
    <scope>NUCLEOTIDE SEQUENCE</scope>
    <source>
        <strain evidence="1">Duluth1</strain>
        <tissue evidence="1">Whole animal</tissue>
    </source>
</reference>